<keyword evidence="1" id="KW-0812">Transmembrane</keyword>
<evidence type="ECO:0000313" key="3">
    <source>
        <dbReference type="Proteomes" id="UP000753908"/>
    </source>
</evidence>
<sequence length="77" mass="8871">MRSLDYYLPSEHELLVIEAKNADLQRGFTQLGVELIAIDQWSPSLGGFAIALLVFFCCQSLYLQSKRFWKTYQPSPK</sequence>
<protein>
    <submittedName>
        <fullName evidence="2">Uncharacterized protein</fullName>
    </submittedName>
</protein>
<comment type="caution">
    <text evidence="2">The sequence shown here is derived from an EMBL/GenBank/DDBJ whole genome shotgun (WGS) entry which is preliminary data.</text>
</comment>
<keyword evidence="1" id="KW-1133">Transmembrane helix</keyword>
<dbReference type="EMBL" id="JAHHIF010000021">
    <property type="protein sequence ID" value="MBW4546132.1"/>
    <property type="molecule type" value="Genomic_DNA"/>
</dbReference>
<keyword evidence="1" id="KW-0472">Membrane</keyword>
<dbReference type="Proteomes" id="UP000753908">
    <property type="component" value="Unassembled WGS sequence"/>
</dbReference>
<reference evidence="2" key="2">
    <citation type="journal article" date="2022" name="Microbiol. Resour. Announc.">
        <title>Metagenome Sequencing to Explore Phylogenomics of Terrestrial Cyanobacteria.</title>
        <authorList>
            <person name="Ward R.D."/>
            <person name="Stajich J.E."/>
            <person name="Johansen J.R."/>
            <person name="Huntemann M."/>
            <person name="Clum A."/>
            <person name="Foster B."/>
            <person name="Foster B."/>
            <person name="Roux S."/>
            <person name="Palaniappan K."/>
            <person name="Varghese N."/>
            <person name="Mukherjee S."/>
            <person name="Reddy T.B.K."/>
            <person name="Daum C."/>
            <person name="Copeland A."/>
            <person name="Chen I.A."/>
            <person name="Ivanova N.N."/>
            <person name="Kyrpides N.C."/>
            <person name="Shapiro N."/>
            <person name="Eloe-Fadrosh E.A."/>
            <person name="Pietrasiak N."/>
        </authorList>
    </citation>
    <scope>NUCLEOTIDE SEQUENCE</scope>
    <source>
        <strain evidence="2">CPER-KK1</strain>
    </source>
</reference>
<dbReference type="AlphaFoldDB" id="A0A951UAQ8"/>
<proteinExistence type="predicted"/>
<feature type="transmembrane region" description="Helical" evidence="1">
    <location>
        <begin position="45"/>
        <end position="63"/>
    </location>
</feature>
<reference evidence="2" key="1">
    <citation type="submission" date="2021-05" db="EMBL/GenBank/DDBJ databases">
        <authorList>
            <person name="Pietrasiak N."/>
            <person name="Ward R."/>
            <person name="Stajich J.E."/>
            <person name="Kurbessoian T."/>
        </authorList>
    </citation>
    <scope>NUCLEOTIDE SEQUENCE</scope>
    <source>
        <strain evidence="2">CPER-KK1</strain>
    </source>
</reference>
<evidence type="ECO:0000313" key="2">
    <source>
        <dbReference type="EMBL" id="MBW4546132.1"/>
    </source>
</evidence>
<evidence type="ECO:0000256" key="1">
    <source>
        <dbReference type="SAM" id="Phobius"/>
    </source>
</evidence>
<gene>
    <name evidence="2" type="ORF">KME25_17035</name>
</gene>
<accession>A0A951UAQ8</accession>
<name>A0A951UAQ8_9CYAN</name>
<organism evidence="2 3">
    <name type="scientific">Symplocastrum torsivum CPER-KK1</name>
    <dbReference type="NCBI Taxonomy" id="450513"/>
    <lineage>
        <taxon>Bacteria</taxon>
        <taxon>Bacillati</taxon>
        <taxon>Cyanobacteriota</taxon>
        <taxon>Cyanophyceae</taxon>
        <taxon>Oscillatoriophycideae</taxon>
        <taxon>Oscillatoriales</taxon>
        <taxon>Microcoleaceae</taxon>
        <taxon>Symplocastrum</taxon>
    </lineage>
</organism>